<organism evidence="1 2">
    <name type="scientific">Acetobacter aceti</name>
    <dbReference type="NCBI Taxonomy" id="435"/>
    <lineage>
        <taxon>Bacteria</taxon>
        <taxon>Pseudomonadati</taxon>
        <taxon>Pseudomonadota</taxon>
        <taxon>Alphaproteobacteria</taxon>
        <taxon>Acetobacterales</taxon>
        <taxon>Acetobacteraceae</taxon>
        <taxon>Acetobacter</taxon>
        <taxon>Acetobacter subgen. Acetobacter</taxon>
    </lineage>
</organism>
<reference evidence="1 2" key="1">
    <citation type="submission" date="2016-03" db="EMBL/GenBank/DDBJ databases">
        <title>Acetic acid bacteria sequencing.</title>
        <authorList>
            <person name="Brandt J."/>
            <person name="Jakob F."/>
            <person name="Vogel R.F."/>
        </authorList>
    </citation>
    <scope>NUCLEOTIDE SEQUENCE [LARGE SCALE GENOMIC DNA]</scope>
    <source>
        <strain evidence="1 2">TMW2.1153</strain>
    </source>
</reference>
<dbReference type="RefSeq" id="WP_077814075.1">
    <property type="nucleotide sequence ID" value="NZ_CP014692.1"/>
</dbReference>
<gene>
    <name evidence="1" type="ORF">A0U92_16405</name>
</gene>
<dbReference type="EMBL" id="CP014692">
    <property type="protein sequence ID" value="AQS86068.1"/>
    <property type="molecule type" value="Genomic_DNA"/>
</dbReference>
<evidence type="ECO:0000313" key="1">
    <source>
        <dbReference type="EMBL" id="AQS86068.1"/>
    </source>
</evidence>
<dbReference type="AlphaFoldDB" id="A0A1U9KJZ2"/>
<accession>A0A1U9KJZ2</accession>
<dbReference type="SUPFAM" id="SSF53448">
    <property type="entry name" value="Nucleotide-diphospho-sugar transferases"/>
    <property type="match status" value="1"/>
</dbReference>
<sequence>MPEVCVCYTSDAGYLFPSFVSAIQARDNTSKEHTDILLIGIDINPATQKIFSSLCARNDIIFLSFQAKDIGQAPAMLARLFLDDLLPASYERFLYVDGDTQIRGDLDRLLKQPLASGTFAAVTDPMSLAVGDDDQTARSFQEHFSAFGFSDEHAKQYFNSGVIYADRAGWGRIGREAWEKFGLFQSKTRYPDQDVLNLVGRDHRVSMSFAWNFPIFFRNIGLDTIISPCIYHFMSSPKPWDVTVPPWDITASLPYDEIMMTFPELAPYRTQISLGRRLRYELQQRYKRWQERREWSGERLQRILAYEQDADIKSGFKITD</sequence>
<evidence type="ECO:0000313" key="2">
    <source>
        <dbReference type="Proteomes" id="UP000188937"/>
    </source>
</evidence>
<dbReference type="Gene3D" id="3.90.550.10">
    <property type="entry name" value="Spore Coat Polysaccharide Biosynthesis Protein SpsA, Chain A"/>
    <property type="match status" value="1"/>
</dbReference>
<dbReference type="KEGG" id="aace:A0U92_16405"/>
<dbReference type="Pfam" id="PF01501">
    <property type="entry name" value="Glyco_transf_8"/>
    <property type="match status" value="1"/>
</dbReference>
<protein>
    <submittedName>
        <fullName evidence="1">Glycosyl transferase family 8</fullName>
    </submittedName>
</protein>
<keyword evidence="1" id="KW-0808">Transferase</keyword>
<dbReference type="InterPro" id="IPR029044">
    <property type="entry name" value="Nucleotide-diphossugar_trans"/>
</dbReference>
<dbReference type="Proteomes" id="UP000188937">
    <property type="component" value="Chromosome"/>
</dbReference>
<dbReference type="OrthoDB" id="5672604at2"/>
<name>A0A1U9KJZ2_ACEAC</name>
<keyword evidence="2" id="KW-1185">Reference proteome</keyword>
<dbReference type="InterPro" id="IPR002495">
    <property type="entry name" value="Glyco_trans_8"/>
</dbReference>
<dbReference type="GO" id="GO:0016757">
    <property type="term" value="F:glycosyltransferase activity"/>
    <property type="evidence" value="ECO:0007669"/>
    <property type="project" value="InterPro"/>
</dbReference>
<proteinExistence type="predicted"/>